<gene>
    <name evidence="1" type="ORF">IAB67_05715</name>
</gene>
<sequence>MPALTMRSAPSGPKIHVKNYSLFRGVDFSSDPSKVDDRRSPWAPNLISDAGGFPEKRLGWRTVHTFDGPVHGIFFFKNQSGSYQLCHAGSKLWLMGGDAPQLLRSDLHQGRSRAFPMGGKLWILTGGEYLAFDGETVCDASELAYVPVTTVPSSTTERVSYQPVNLLTPKRKNLFIGDGETKSFTLDAASDPGGEVRAWVDEVEVTGVTASGTTVTFAQAPAASVPAGTPNVRVQFEHTTAGAEERIAHCTCCALYAGRVFLSGNPDYPGVDWHSELDVSGADSAAYIPDTSYTQIGSDDSQVMGYLRAGEALAIIKEDNEQDASVFLRTVQHLDSGDLFPVEQGVSGGGAVSRHCFASLVDDPLFLSKNGVYALASQVVTLERTLQQRSGFVDARLCREQDLDEAVACVWKGYYVLCVNGCCYVADAKQRASRSNETGTWEYEWYYWTNIPARVLCEHAGSLYFGTQDGRLCRMNDDRIDSEGNVRMDAYNDDGQAIVADWATKLDDDGDFMQYKTMPKRGSGVYLKTYTRSGVRVIARTDSDFGRELTHGNASIFTFADIDFSDFTFNTLPENVVPFGQKVKKYKLMQIICRNDALNQGFGVYGIEKRFYLGRTVK</sequence>
<comment type="caution">
    <text evidence="1">The sequence shown here is derived from an EMBL/GenBank/DDBJ whole genome shotgun (WGS) entry which is preliminary data.</text>
</comment>
<reference evidence="1" key="1">
    <citation type="submission" date="2020-10" db="EMBL/GenBank/DDBJ databases">
        <authorList>
            <person name="Gilroy R."/>
        </authorList>
    </citation>
    <scope>NUCLEOTIDE SEQUENCE</scope>
    <source>
        <strain evidence="1">CHK191-8634</strain>
    </source>
</reference>
<dbReference type="EMBL" id="DVMR01000046">
    <property type="protein sequence ID" value="HIU43778.1"/>
    <property type="molecule type" value="Genomic_DNA"/>
</dbReference>
<organism evidence="1 2">
    <name type="scientific">Candidatus Ventrousia excrementavium</name>
    <dbReference type="NCBI Taxonomy" id="2840961"/>
    <lineage>
        <taxon>Bacteria</taxon>
        <taxon>Bacillati</taxon>
        <taxon>Bacillota</taxon>
        <taxon>Clostridia</taxon>
        <taxon>Eubacteriales</taxon>
        <taxon>Clostridiaceae</taxon>
        <taxon>Clostridiaceae incertae sedis</taxon>
        <taxon>Candidatus Ventrousia</taxon>
    </lineage>
</organism>
<dbReference type="Proteomes" id="UP000824073">
    <property type="component" value="Unassembled WGS sequence"/>
</dbReference>
<evidence type="ECO:0000313" key="2">
    <source>
        <dbReference type="Proteomes" id="UP000824073"/>
    </source>
</evidence>
<proteinExistence type="predicted"/>
<name>A0A9D1IUH9_9CLOT</name>
<reference evidence="1" key="2">
    <citation type="journal article" date="2021" name="PeerJ">
        <title>Extensive microbial diversity within the chicken gut microbiome revealed by metagenomics and culture.</title>
        <authorList>
            <person name="Gilroy R."/>
            <person name="Ravi A."/>
            <person name="Getino M."/>
            <person name="Pursley I."/>
            <person name="Horton D.L."/>
            <person name="Alikhan N.F."/>
            <person name="Baker D."/>
            <person name="Gharbi K."/>
            <person name="Hall N."/>
            <person name="Watson M."/>
            <person name="Adriaenssens E.M."/>
            <person name="Foster-Nyarko E."/>
            <person name="Jarju S."/>
            <person name="Secka A."/>
            <person name="Antonio M."/>
            <person name="Oren A."/>
            <person name="Chaudhuri R.R."/>
            <person name="La Ragione R."/>
            <person name="Hildebrand F."/>
            <person name="Pallen M.J."/>
        </authorList>
    </citation>
    <scope>NUCLEOTIDE SEQUENCE</scope>
    <source>
        <strain evidence="1">CHK191-8634</strain>
    </source>
</reference>
<protein>
    <submittedName>
        <fullName evidence="1">Uncharacterized protein</fullName>
    </submittedName>
</protein>
<accession>A0A9D1IUH9</accession>
<evidence type="ECO:0000313" key="1">
    <source>
        <dbReference type="EMBL" id="HIU43778.1"/>
    </source>
</evidence>
<dbReference type="AlphaFoldDB" id="A0A9D1IUH9"/>